<evidence type="ECO:0000256" key="2">
    <source>
        <dbReference type="ARBA" id="ARBA00022670"/>
    </source>
</evidence>
<dbReference type="STRING" id="464.Lgor_2151"/>
<dbReference type="GO" id="GO:0016485">
    <property type="term" value="P:protein processing"/>
    <property type="evidence" value="ECO:0007669"/>
    <property type="project" value="TreeGrafter"/>
</dbReference>
<evidence type="ECO:0000313" key="7">
    <source>
        <dbReference type="Proteomes" id="UP000186808"/>
    </source>
</evidence>
<organism evidence="6 8">
    <name type="scientific">Fluoribacter gormanii</name>
    <dbReference type="NCBI Taxonomy" id="464"/>
    <lineage>
        <taxon>Bacteria</taxon>
        <taxon>Pseudomonadati</taxon>
        <taxon>Pseudomonadota</taxon>
        <taxon>Gammaproteobacteria</taxon>
        <taxon>Legionellales</taxon>
        <taxon>Legionellaceae</taxon>
        <taxon>Fluoribacter</taxon>
    </lineage>
</organism>
<dbReference type="EMBL" id="UGGV01000001">
    <property type="protein sequence ID" value="STO25456.1"/>
    <property type="molecule type" value="Genomic_DNA"/>
</dbReference>
<name>A0A377GKY2_9GAMM</name>
<dbReference type="Pfam" id="PF01750">
    <property type="entry name" value="HycI"/>
    <property type="match status" value="1"/>
</dbReference>
<evidence type="ECO:0000313" key="5">
    <source>
        <dbReference type="EMBL" id="SIR20295.1"/>
    </source>
</evidence>
<keyword evidence="3" id="KW-0064">Aspartyl protease</keyword>
<proteinExistence type="inferred from homology"/>
<dbReference type="InterPro" id="IPR023430">
    <property type="entry name" value="Pept_HybD-like_dom_sf"/>
</dbReference>
<reference evidence="6 8" key="2">
    <citation type="submission" date="2018-06" db="EMBL/GenBank/DDBJ databases">
        <authorList>
            <consortium name="Pathogen Informatics"/>
            <person name="Doyle S."/>
        </authorList>
    </citation>
    <scope>NUCLEOTIDE SEQUENCE [LARGE SCALE GENOMIC DNA]</scope>
    <source>
        <strain evidence="6 8">NCTC11401</strain>
    </source>
</reference>
<dbReference type="SUPFAM" id="SSF53163">
    <property type="entry name" value="HybD-like"/>
    <property type="match status" value="1"/>
</dbReference>
<dbReference type="CDD" id="cd00518">
    <property type="entry name" value="H2MP"/>
    <property type="match status" value="1"/>
</dbReference>
<dbReference type="EMBL" id="FTNL01000008">
    <property type="protein sequence ID" value="SIR20295.1"/>
    <property type="molecule type" value="Genomic_DNA"/>
</dbReference>
<dbReference type="Proteomes" id="UP000254374">
    <property type="component" value="Unassembled WGS sequence"/>
</dbReference>
<dbReference type="Proteomes" id="UP000186808">
    <property type="component" value="Unassembled WGS sequence"/>
</dbReference>
<dbReference type="Gene3D" id="3.40.50.1450">
    <property type="entry name" value="HybD-like"/>
    <property type="match status" value="1"/>
</dbReference>
<gene>
    <name evidence="6" type="ORF">NCTC11401_02292</name>
    <name evidence="5" type="ORF">SAMN05421777_10818</name>
</gene>
<evidence type="ECO:0000256" key="1">
    <source>
        <dbReference type="ARBA" id="ARBA00006814"/>
    </source>
</evidence>
<evidence type="ECO:0000313" key="6">
    <source>
        <dbReference type="EMBL" id="STO25456.1"/>
    </source>
</evidence>
<dbReference type="PANTHER" id="PTHR30302:SF1">
    <property type="entry name" value="HYDROGENASE 2 MATURATION PROTEASE"/>
    <property type="match status" value="1"/>
</dbReference>
<evidence type="ECO:0000256" key="4">
    <source>
        <dbReference type="ARBA" id="ARBA00022801"/>
    </source>
</evidence>
<dbReference type="OrthoDB" id="9808862at2"/>
<dbReference type="NCBIfam" id="TIGR00072">
    <property type="entry name" value="hydrog_prot"/>
    <property type="match status" value="1"/>
</dbReference>
<keyword evidence="2 5" id="KW-0645">Protease</keyword>
<dbReference type="InterPro" id="IPR000671">
    <property type="entry name" value="Peptidase_A31"/>
</dbReference>
<dbReference type="AlphaFoldDB" id="A0A377GKY2"/>
<dbReference type="RefSeq" id="WP_058468627.1">
    <property type="nucleotide sequence ID" value="NZ_CAAAIX010000039.1"/>
</dbReference>
<evidence type="ECO:0000256" key="3">
    <source>
        <dbReference type="ARBA" id="ARBA00022750"/>
    </source>
</evidence>
<evidence type="ECO:0000313" key="8">
    <source>
        <dbReference type="Proteomes" id="UP000254374"/>
    </source>
</evidence>
<comment type="similarity">
    <text evidence="1">Belongs to the peptidase A31 family.</text>
</comment>
<dbReference type="GO" id="GO:0008047">
    <property type="term" value="F:enzyme activator activity"/>
    <property type="evidence" value="ECO:0007669"/>
    <property type="project" value="InterPro"/>
</dbReference>
<keyword evidence="7" id="KW-1185">Reference proteome</keyword>
<protein>
    <submittedName>
        <fullName evidence="6">Hydrogenase 2 maturation endopeptidase</fullName>
    </submittedName>
    <submittedName>
        <fullName evidence="5">Hydrogenase maturation protease</fullName>
    </submittedName>
</protein>
<accession>A0A377GKY2</accession>
<keyword evidence="4" id="KW-0378">Hydrolase</keyword>
<sequence>MSLIKVLGIGSPFGDDQAGWKVAAELKQQIAIHPHIAPNLLIESHDRPGVRLIELIRGFNTIFIVDAVKSDSAIGTIHRFDKDALLDSEPRFSTHGISILQALQLANALNELPANLLFYGIEIDAISLDETLSAHVEQAIKDLTRLLLNEIVIAYGL</sequence>
<dbReference type="GO" id="GO:0004190">
    <property type="term" value="F:aspartic-type endopeptidase activity"/>
    <property type="evidence" value="ECO:0007669"/>
    <property type="project" value="UniProtKB-KW"/>
</dbReference>
<reference evidence="5 7" key="1">
    <citation type="submission" date="2017-01" db="EMBL/GenBank/DDBJ databases">
        <authorList>
            <person name="Varghese N."/>
            <person name="Submissions S."/>
        </authorList>
    </citation>
    <scope>NUCLEOTIDE SEQUENCE [LARGE SCALE GENOMIC DNA]</scope>
    <source>
        <strain evidence="5 7">ATCC 33342</strain>
    </source>
</reference>
<dbReference type="PANTHER" id="PTHR30302">
    <property type="entry name" value="HYDROGENASE 1 MATURATION PROTEASE"/>
    <property type="match status" value="1"/>
</dbReference>